<feature type="transmembrane region" description="Helical" evidence="1">
    <location>
        <begin position="105"/>
        <end position="126"/>
    </location>
</feature>
<dbReference type="Pfam" id="PF13197">
    <property type="entry name" value="DUF4013"/>
    <property type="match status" value="1"/>
</dbReference>
<proteinExistence type="predicted"/>
<feature type="transmembrane region" description="Helical" evidence="1">
    <location>
        <begin position="180"/>
        <end position="201"/>
    </location>
</feature>
<protein>
    <recommendedName>
        <fullName evidence="4">DUF4013 domain-containing protein</fullName>
    </recommendedName>
</protein>
<feature type="transmembrane region" description="Helical" evidence="1">
    <location>
        <begin position="53"/>
        <end position="77"/>
    </location>
</feature>
<dbReference type="InterPro" id="IPR025098">
    <property type="entry name" value="DUF4013"/>
</dbReference>
<evidence type="ECO:0000313" key="3">
    <source>
        <dbReference type="Proteomes" id="UP000008680"/>
    </source>
</evidence>
<dbReference type="eggNOG" id="arCOG02879">
    <property type="taxonomic scope" value="Archaea"/>
</dbReference>
<sequence length="239" mass="25670">MEIGEIITDSLKYPINNIKALIIYIVLGIVAGLVLVLTGVGVGAGAIANSAAATGIVGIIGIIIFFLIYLLILGYELDVINFGIERRDDAPEIDFARQITNGIKWYITCFIYMLIPTIIMIILSYLNQTLGLIVGIILFIIAAFALLMAQCRLAHTDSLGEALNIPEAIKDITKVGIIKIIAVFLILVILGLVVSFILGLFSVLGDVGTYIGAILSGIFTIYLAFVVFRASGLLYSDAV</sequence>
<dbReference type="RefSeq" id="WP_012956341.1">
    <property type="nucleotide sequence ID" value="NC_013790.1"/>
</dbReference>
<evidence type="ECO:0000313" key="2">
    <source>
        <dbReference type="EMBL" id="ADC47392.1"/>
    </source>
</evidence>
<dbReference type="HOGENOM" id="CLU_079270_0_0_2"/>
<reference evidence="2 3" key="1">
    <citation type="journal article" date="2010" name="PLoS ONE">
        <title>The genome sequence of the rumen methanogen Methanobrevibacter ruminantium reveals new possibilities for controlling ruminant methane emissions.</title>
        <authorList>
            <person name="Leahy S.C."/>
            <person name="Kelly W.J."/>
            <person name="Altermann E."/>
            <person name="Ronimus R.S."/>
            <person name="Yeoman C.J."/>
            <person name="Pacheco D.M."/>
            <person name="Li D."/>
            <person name="Kong Z."/>
            <person name="McTavish S."/>
            <person name="Sang C."/>
            <person name="Lambie S.C."/>
            <person name="Janssen P.H."/>
            <person name="Dey D."/>
            <person name="Attwood G.T."/>
        </authorList>
    </citation>
    <scope>NUCLEOTIDE SEQUENCE [LARGE SCALE GENOMIC DNA]</scope>
    <source>
        <strain evidence="3">ATCC 35063 / DSM 1093 / JCM 13430 / OCM 146 / M1</strain>
    </source>
</reference>
<evidence type="ECO:0008006" key="4">
    <source>
        <dbReference type="Google" id="ProtNLM"/>
    </source>
</evidence>
<keyword evidence="1" id="KW-0812">Transmembrane</keyword>
<gene>
    <name evidence="2" type="ordered locus">mru_1542</name>
</gene>
<dbReference type="AlphaFoldDB" id="D3E4D1"/>
<feature type="transmembrane region" description="Helical" evidence="1">
    <location>
        <begin position="207"/>
        <end position="228"/>
    </location>
</feature>
<accession>D3E4D1</accession>
<dbReference type="Proteomes" id="UP000008680">
    <property type="component" value="Chromosome"/>
</dbReference>
<dbReference type="EMBL" id="CP001719">
    <property type="protein sequence ID" value="ADC47392.1"/>
    <property type="molecule type" value="Genomic_DNA"/>
</dbReference>
<dbReference type="OrthoDB" id="78424at2157"/>
<dbReference type="PATRIC" id="fig|634498.28.peg.1544"/>
<dbReference type="KEGG" id="mru:mru_1542"/>
<name>D3E4D1_METRM</name>
<feature type="transmembrane region" description="Helical" evidence="1">
    <location>
        <begin position="132"/>
        <end position="149"/>
    </location>
</feature>
<evidence type="ECO:0000256" key="1">
    <source>
        <dbReference type="SAM" id="Phobius"/>
    </source>
</evidence>
<keyword evidence="3" id="KW-1185">Reference proteome</keyword>
<keyword evidence="1" id="KW-0472">Membrane</keyword>
<dbReference type="GeneID" id="8771195"/>
<feature type="transmembrane region" description="Helical" evidence="1">
    <location>
        <begin position="21"/>
        <end position="47"/>
    </location>
</feature>
<keyword evidence="1" id="KW-1133">Transmembrane helix</keyword>
<organism evidence="2 3">
    <name type="scientific">Methanobrevibacter ruminantium (strain ATCC 35063 / DSM 1093 / JCM 13430 / OCM 146 / M1)</name>
    <name type="common">Methanobacterium ruminantium</name>
    <dbReference type="NCBI Taxonomy" id="634498"/>
    <lineage>
        <taxon>Archaea</taxon>
        <taxon>Methanobacteriati</taxon>
        <taxon>Methanobacteriota</taxon>
        <taxon>Methanomada group</taxon>
        <taxon>Methanobacteria</taxon>
        <taxon>Methanobacteriales</taxon>
        <taxon>Methanobacteriaceae</taxon>
        <taxon>Methanobrevibacter</taxon>
    </lineage>
</organism>